<evidence type="ECO:0000256" key="5">
    <source>
        <dbReference type="ARBA" id="ARBA00022840"/>
    </source>
</evidence>
<reference evidence="9" key="1">
    <citation type="submission" date="2016-10" db="EMBL/GenBank/DDBJ databases">
        <authorList>
            <person name="de Groot N.N."/>
        </authorList>
    </citation>
    <scope>NUCLEOTIDE SEQUENCE</scope>
</reference>
<keyword evidence="6" id="KW-0902">Two-component regulatory system</keyword>
<dbReference type="SUPFAM" id="SSF47384">
    <property type="entry name" value="Homodimeric domain of signal transducing histidine kinase"/>
    <property type="match status" value="1"/>
</dbReference>
<protein>
    <submittedName>
        <fullName evidence="9">Histidine kinase</fullName>
    </submittedName>
</protein>
<keyword evidence="3" id="KW-0547">Nucleotide-binding</keyword>
<accession>A0A1W1CMZ3</accession>
<dbReference type="PANTHER" id="PTHR43065:SF10">
    <property type="entry name" value="PEROXIDE STRESS-ACTIVATED HISTIDINE KINASE MAK3"/>
    <property type="match status" value="1"/>
</dbReference>
<dbReference type="GO" id="GO:0005524">
    <property type="term" value="F:ATP binding"/>
    <property type="evidence" value="ECO:0007669"/>
    <property type="project" value="UniProtKB-KW"/>
</dbReference>
<dbReference type="PANTHER" id="PTHR43065">
    <property type="entry name" value="SENSOR HISTIDINE KINASE"/>
    <property type="match status" value="1"/>
</dbReference>
<evidence type="ECO:0000256" key="4">
    <source>
        <dbReference type="ARBA" id="ARBA00022777"/>
    </source>
</evidence>
<dbReference type="SUPFAM" id="SSF55874">
    <property type="entry name" value="ATPase domain of HSP90 chaperone/DNA topoisomerase II/histidine kinase"/>
    <property type="match status" value="1"/>
</dbReference>
<keyword evidence="2" id="KW-0808">Transferase</keyword>
<organism evidence="9">
    <name type="scientific">hydrothermal vent metagenome</name>
    <dbReference type="NCBI Taxonomy" id="652676"/>
    <lineage>
        <taxon>unclassified sequences</taxon>
        <taxon>metagenomes</taxon>
        <taxon>ecological metagenomes</taxon>
    </lineage>
</organism>
<dbReference type="InterPro" id="IPR013702">
    <property type="entry name" value="FIST_domain_N"/>
</dbReference>
<evidence type="ECO:0000256" key="3">
    <source>
        <dbReference type="ARBA" id="ARBA00022741"/>
    </source>
</evidence>
<dbReference type="SMART" id="SM00387">
    <property type="entry name" value="HATPase_c"/>
    <property type="match status" value="1"/>
</dbReference>
<evidence type="ECO:0000313" key="9">
    <source>
        <dbReference type="EMBL" id="SFV67105.1"/>
    </source>
</evidence>
<evidence type="ECO:0000256" key="6">
    <source>
        <dbReference type="ARBA" id="ARBA00023012"/>
    </source>
</evidence>
<name>A0A1W1CMZ3_9ZZZZ</name>
<keyword evidence="1" id="KW-0597">Phosphoprotein</keyword>
<evidence type="ECO:0000256" key="7">
    <source>
        <dbReference type="SAM" id="Coils"/>
    </source>
</evidence>
<dbReference type="InterPro" id="IPR036890">
    <property type="entry name" value="HATPase_C_sf"/>
</dbReference>
<evidence type="ECO:0000256" key="1">
    <source>
        <dbReference type="ARBA" id="ARBA00022553"/>
    </source>
</evidence>
<dbReference type="EMBL" id="FPHE01000160">
    <property type="protein sequence ID" value="SFV67105.1"/>
    <property type="molecule type" value="Genomic_DNA"/>
</dbReference>
<dbReference type="Gene3D" id="1.10.287.130">
    <property type="match status" value="1"/>
</dbReference>
<dbReference type="AlphaFoldDB" id="A0A1W1CMZ3"/>
<dbReference type="Pfam" id="PF02518">
    <property type="entry name" value="HATPase_c"/>
    <property type="match status" value="1"/>
</dbReference>
<keyword evidence="5" id="KW-0067">ATP-binding</keyword>
<dbReference type="Pfam" id="PF08495">
    <property type="entry name" value="FIST"/>
    <property type="match status" value="1"/>
</dbReference>
<dbReference type="InterPro" id="IPR036097">
    <property type="entry name" value="HisK_dim/P_sf"/>
</dbReference>
<dbReference type="PROSITE" id="PS50109">
    <property type="entry name" value="HIS_KIN"/>
    <property type="match status" value="1"/>
</dbReference>
<sequence length="700" mass="80694">MRQLVHYYSDFDSFTEWCEENSITNSERLLIEINYPNDDRKLLKILLAELEGSFADATIIGMQSFASFTNHQISDLNRDPIISIIEFNTSSISSIVLDLDKNYIKGECNDYKADKYLIEKYLQADTEAVEILSSFNDCQTSSFINSLGEDFRHLKIFGGGSTDKSHNSNKSFVFHNNKIYNKAIILIFMHGENLTVELYQAFDWKPISKKKRITKTDDSTILTMGDSPALDIYRKYFPNLESDNSVFLQVPLYITKGNSSYTVHILDADLSNQSISTAQPLEENDIIQLSIGNYNAMMNRMQEIYTFLTKTPAQALWIGSSVSYEYGFRIPIKYYISNIKSNNHIFGYTTSQEYFNEENHPNTFHNHTFVMAAITESNNSYIELEEYKDENITPFEIANKNLYSIMHKTANELNRLTENLEIRVNQRTQELKTLNDELQIRIDDAVREVKRQTAIMNQQSRLASMGEILENIAHQWRQPLNAVSWILQDIEIKAKLGNHDDIDIEAVAEKINNSIQFLSNTIEDFRRFVDKSDMPQTFNLKTTIESTKKLIEDTLTRLNIKIELDCDDDINYKGFENDIKHVIMNLINNARDAFEENKIKNGIISIRVYHKENELIIAVRDNAGGIPKKILKNIFEPYYTTKHKTKGTGLGLYMSKNLIEKVKGSLEVASILNGKTTFLITLPDEGAMPKKKKRKKKKKE</sequence>
<dbReference type="Gene3D" id="3.30.565.10">
    <property type="entry name" value="Histidine kinase-like ATPase, C-terminal domain"/>
    <property type="match status" value="1"/>
</dbReference>
<dbReference type="InterPro" id="IPR003594">
    <property type="entry name" value="HATPase_dom"/>
</dbReference>
<keyword evidence="7" id="KW-0175">Coiled coil</keyword>
<dbReference type="InterPro" id="IPR004358">
    <property type="entry name" value="Sig_transdc_His_kin-like_C"/>
</dbReference>
<evidence type="ECO:0000256" key="2">
    <source>
        <dbReference type="ARBA" id="ARBA00022679"/>
    </source>
</evidence>
<feature type="domain" description="Histidine kinase" evidence="8">
    <location>
        <begin position="471"/>
        <end position="686"/>
    </location>
</feature>
<gene>
    <name evidence="9" type="ORF">MNB_SV-12-1502</name>
</gene>
<keyword evidence="4 9" id="KW-0418">Kinase</keyword>
<dbReference type="GO" id="GO:0000155">
    <property type="term" value="F:phosphorelay sensor kinase activity"/>
    <property type="evidence" value="ECO:0007669"/>
    <property type="project" value="InterPro"/>
</dbReference>
<dbReference type="InterPro" id="IPR005467">
    <property type="entry name" value="His_kinase_dom"/>
</dbReference>
<feature type="coiled-coil region" evidence="7">
    <location>
        <begin position="410"/>
        <end position="455"/>
    </location>
</feature>
<proteinExistence type="predicted"/>
<dbReference type="PRINTS" id="PR00344">
    <property type="entry name" value="BCTRLSENSOR"/>
</dbReference>
<evidence type="ECO:0000259" key="8">
    <source>
        <dbReference type="PROSITE" id="PS50109"/>
    </source>
</evidence>